<keyword evidence="5" id="KW-0256">Endoplasmic reticulum</keyword>
<dbReference type="eggNOG" id="KOG1430">
    <property type="taxonomic scope" value="Eukaryota"/>
</dbReference>
<dbReference type="Bgee" id="ENSLOCG00000010975">
    <property type="expression patterns" value="Expressed in testis and 1 other cell type or tissue"/>
</dbReference>
<dbReference type="PANTHER" id="PTHR43245:SF51">
    <property type="entry name" value="SHORT CHAIN DEHYDROGENASE_REDUCTASE FAMILY 42E, MEMBER 2"/>
    <property type="match status" value="1"/>
</dbReference>
<evidence type="ECO:0000256" key="8">
    <source>
        <dbReference type="ARBA" id="ARBA00023128"/>
    </source>
</evidence>
<comment type="subcellular location">
    <subcellularLocation>
        <location evidence="2">Endoplasmic reticulum membrane</location>
        <topology evidence="2">Single-pass membrane protein</topology>
    </subcellularLocation>
    <subcellularLocation>
        <location evidence="1">Mitochondrion membrane</location>
        <topology evidence="1">Single-pass membrane protein</topology>
    </subcellularLocation>
</comment>
<keyword evidence="13" id="KW-1185">Reference proteome</keyword>
<comment type="similarity">
    <text evidence="3 10">Belongs to the 3-beta-HSD family.</text>
</comment>
<dbReference type="Gene3D" id="3.40.50.720">
    <property type="entry name" value="NAD(P)-binding Rossmann-like Domain"/>
    <property type="match status" value="1"/>
</dbReference>
<dbReference type="GeneTree" id="ENSGT00940000155444"/>
<dbReference type="OMA" id="GGKFYFV"/>
<proteinExistence type="inferred from homology"/>
<dbReference type="SUPFAM" id="SSF51735">
    <property type="entry name" value="NAD(P)-binding Rossmann-fold domains"/>
    <property type="match status" value="1"/>
</dbReference>
<dbReference type="GO" id="GO:0031966">
    <property type="term" value="C:mitochondrial membrane"/>
    <property type="evidence" value="ECO:0007669"/>
    <property type="project" value="UniProtKB-SubCell"/>
</dbReference>
<evidence type="ECO:0000256" key="2">
    <source>
        <dbReference type="ARBA" id="ARBA00004389"/>
    </source>
</evidence>
<sequence>LLRTAMSLANEVCLITGACGFLGERIAKLLLEEEELAELRLFDRNIRPEFIQALEASRDRTKVTVLRGDIRDPEALKGACRGATLVVHTASVIDVTGLVSESELHAVNVKGTQLLLEACIQENVSSFVYTSSIEVMGPNPRGDPIRNGSEDTRYPRCLRFPYSRTKFQAEQLTLQASGGRIATCALRPMYIYGEGCRFLAGHLEEGARNGDVLTRTSRKEAAVNPVYVGNVAWAHVLAARALRDPRRRGAVQGNFYFISDDTPHLSYSDFNLAVMKPLGFRLRERLPLPLPLLFFLSFLLEVAQALLSPFVKFTPPLNRQLLTMLNTPFTFTYGKAQRDLGYSPRYCWEEARARTTDWLAGLLPKCRRRVEER</sequence>
<accession>W5MYK3</accession>
<dbReference type="AlphaFoldDB" id="W5MYK3"/>
<evidence type="ECO:0000313" key="13">
    <source>
        <dbReference type="Proteomes" id="UP000018468"/>
    </source>
</evidence>
<feature type="domain" description="3-beta hydroxysteroid dehydrogenase/isomerase" evidence="11">
    <location>
        <begin position="14"/>
        <end position="290"/>
    </location>
</feature>
<reference evidence="13" key="1">
    <citation type="submission" date="2011-12" db="EMBL/GenBank/DDBJ databases">
        <title>The Draft Genome of Lepisosteus oculatus.</title>
        <authorList>
            <consortium name="The Broad Institute Genome Assembly &amp; Analysis Group"/>
            <consortium name="Computational R&amp;D Group"/>
            <consortium name="and Sequencing Platform"/>
            <person name="Di Palma F."/>
            <person name="Alfoldi J."/>
            <person name="Johnson J."/>
            <person name="Berlin A."/>
            <person name="Gnerre S."/>
            <person name="Jaffe D."/>
            <person name="MacCallum I."/>
            <person name="Young S."/>
            <person name="Walker B.J."/>
            <person name="Lander E.S."/>
            <person name="Lindblad-Toh K."/>
        </authorList>
    </citation>
    <scope>NUCLEOTIDE SEQUENCE [LARGE SCALE GENOMIC DNA]</scope>
</reference>
<keyword evidence="9" id="KW-0472">Membrane</keyword>
<reference evidence="12" key="3">
    <citation type="submission" date="2025-09" db="UniProtKB">
        <authorList>
            <consortium name="Ensembl"/>
        </authorList>
    </citation>
    <scope>IDENTIFICATION</scope>
</reference>
<evidence type="ECO:0000256" key="7">
    <source>
        <dbReference type="ARBA" id="ARBA00023002"/>
    </source>
</evidence>
<protein>
    <submittedName>
        <fullName evidence="12">Hydroxy-delta-5-steroid dehydrogenase, 3 beta- and steroid delta-isomerase 1</fullName>
    </submittedName>
</protein>
<dbReference type="EMBL" id="AHAT01003658">
    <property type="status" value="NOT_ANNOTATED_CDS"/>
    <property type="molecule type" value="Genomic_DNA"/>
</dbReference>
<organism evidence="12 13">
    <name type="scientific">Lepisosteus oculatus</name>
    <name type="common">Spotted gar</name>
    <dbReference type="NCBI Taxonomy" id="7918"/>
    <lineage>
        <taxon>Eukaryota</taxon>
        <taxon>Metazoa</taxon>
        <taxon>Chordata</taxon>
        <taxon>Craniata</taxon>
        <taxon>Vertebrata</taxon>
        <taxon>Euteleostomi</taxon>
        <taxon>Actinopterygii</taxon>
        <taxon>Neopterygii</taxon>
        <taxon>Holostei</taxon>
        <taxon>Semionotiformes</taxon>
        <taxon>Lepisosteidae</taxon>
        <taxon>Lepisosteus</taxon>
    </lineage>
</organism>
<dbReference type="PANTHER" id="PTHR43245">
    <property type="entry name" value="BIFUNCTIONAL POLYMYXIN RESISTANCE PROTEIN ARNA"/>
    <property type="match status" value="1"/>
</dbReference>
<dbReference type="FunFam" id="3.40.50.720:FF:000220">
    <property type="entry name" value="3 beta-hydroxysteroid dehydrogenase/Delta 5--&gt;4-isomerase type 1"/>
    <property type="match status" value="1"/>
</dbReference>
<name>W5MYK3_LEPOC</name>
<dbReference type="InterPro" id="IPR050177">
    <property type="entry name" value="Lipid_A_modif_metabolic_enz"/>
</dbReference>
<evidence type="ECO:0000256" key="10">
    <source>
        <dbReference type="RuleBase" id="RU004475"/>
    </source>
</evidence>
<dbReference type="STRING" id="7918.ENSLOCP00000013462"/>
<evidence type="ECO:0000313" key="12">
    <source>
        <dbReference type="Ensembl" id="ENSLOCP00000013462.1"/>
    </source>
</evidence>
<dbReference type="GO" id="GO:0016616">
    <property type="term" value="F:oxidoreductase activity, acting on the CH-OH group of donors, NAD or NADP as acceptor"/>
    <property type="evidence" value="ECO:0000318"/>
    <property type="project" value="GO_Central"/>
</dbReference>
<evidence type="ECO:0000256" key="3">
    <source>
        <dbReference type="ARBA" id="ARBA00009219"/>
    </source>
</evidence>
<dbReference type="Pfam" id="PF01073">
    <property type="entry name" value="3Beta_HSD"/>
    <property type="match status" value="1"/>
</dbReference>
<dbReference type="Proteomes" id="UP000018468">
    <property type="component" value="Linkage group LG17"/>
</dbReference>
<dbReference type="Ensembl" id="ENSLOCT00000013491.1">
    <property type="protein sequence ID" value="ENSLOCP00000013462.1"/>
    <property type="gene ID" value="ENSLOCG00000010975.1"/>
</dbReference>
<dbReference type="GO" id="GO:0006694">
    <property type="term" value="P:steroid biosynthetic process"/>
    <property type="evidence" value="ECO:0007669"/>
    <property type="project" value="InterPro"/>
</dbReference>
<keyword evidence="6" id="KW-1133">Transmembrane helix</keyword>
<dbReference type="HOGENOM" id="CLU_007383_6_3_1"/>
<keyword evidence="4" id="KW-0812">Transmembrane</keyword>
<evidence type="ECO:0000259" key="11">
    <source>
        <dbReference type="Pfam" id="PF01073"/>
    </source>
</evidence>
<evidence type="ECO:0000256" key="5">
    <source>
        <dbReference type="ARBA" id="ARBA00022824"/>
    </source>
</evidence>
<dbReference type="GO" id="GO:0005789">
    <property type="term" value="C:endoplasmic reticulum membrane"/>
    <property type="evidence" value="ECO:0007669"/>
    <property type="project" value="UniProtKB-SubCell"/>
</dbReference>
<evidence type="ECO:0000256" key="1">
    <source>
        <dbReference type="ARBA" id="ARBA00004304"/>
    </source>
</evidence>
<keyword evidence="8" id="KW-0496">Mitochondrion</keyword>
<evidence type="ECO:0000256" key="9">
    <source>
        <dbReference type="ARBA" id="ARBA00023136"/>
    </source>
</evidence>
<evidence type="ECO:0000256" key="6">
    <source>
        <dbReference type="ARBA" id="ARBA00022989"/>
    </source>
</evidence>
<dbReference type="InParanoid" id="W5MYK3"/>
<evidence type="ECO:0000256" key="4">
    <source>
        <dbReference type="ARBA" id="ARBA00022692"/>
    </source>
</evidence>
<dbReference type="InterPro" id="IPR036291">
    <property type="entry name" value="NAD(P)-bd_dom_sf"/>
</dbReference>
<dbReference type="InterPro" id="IPR002225">
    <property type="entry name" value="3Beta_OHSteriod_DH/Estase"/>
</dbReference>
<dbReference type="FunCoup" id="W5MYK3">
    <property type="interactions" value="5"/>
</dbReference>
<keyword evidence="7 10" id="KW-0560">Oxidoreductase</keyword>
<reference evidence="12" key="2">
    <citation type="submission" date="2025-08" db="UniProtKB">
        <authorList>
            <consortium name="Ensembl"/>
        </authorList>
    </citation>
    <scope>IDENTIFICATION</scope>
</reference>